<dbReference type="GO" id="GO:0046872">
    <property type="term" value="F:metal ion binding"/>
    <property type="evidence" value="ECO:0007669"/>
    <property type="project" value="UniProtKB-KW"/>
</dbReference>
<keyword evidence="10" id="KW-0479">Metal-binding</keyword>
<dbReference type="InterPro" id="IPR012337">
    <property type="entry name" value="RNaseH-like_sf"/>
</dbReference>
<dbReference type="EC" id="3.1.26.4" evidence="6"/>
<evidence type="ECO:0000256" key="10">
    <source>
        <dbReference type="ARBA" id="ARBA00022723"/>
    </source>
</evidence>
<dbReference type="CDD" id="cd07182">
    <property type="entry name" value="RNase_HII_bacteria_HII_like"/>
    <property type="match status" value="1"/>
</dbReference>
<dbReference type="SUPFAM" id="SSF53098">
    <property type="entry name" value="Ribonuclease H-like"/>
    <property type="match status" value="1"/>
</dbReference>
<dbReference type="Pfam" id="PF01351">
    <property type="entry name" value="RNase_HII"/>
    <property type="match status" value="1"/>
</dbReference>
<protein>
    <recommendedName>
        <fullName evidence="7">Ribonuclease HII</fullName>
        <ecNumber evidence="6">3.1.26.4</ecNumber>
    </recommendedName>
</protein>
<dbReference type="NCBIfam" id="NF000595">
    <property type="entry name" value="PRK00015.1-3"/>
    <property type="match status" value="1"/>
</dbReference>
<feature type="domain" description="RNase H type-2" evidence="14">
    <location>
        <begin position="19"/>
        <end position="222"/>
    </location>
</feature>
<evidence type="ECO:0000256" key="7">
    <source>
        <dbReference type="ARBA" id="ARBA00019179"/>
    </source>
</evidence>
<comment type="catalytic activity">
    <reaction evidence="1">
        <text>Endonucleolytic cleavage to 5'-phosphomonoester.</text>
        <dbReference type="EC" id="3.1.26.4"/>
    </reaction>
</comment>
<evidence type="ECO:0000256" key="12">
    <source>
        <dbReference type="ARBA" id="ARBA00022801"/>
    </source>
</evidence>
<dbReference type="InterPro" id="IPR036397">
    <property type="entry name" value="RNaseH_sf"/>
</dbReference>
<sequence>MTPAPTLRVERTLLREYGGLLAAIDEVGRGALAGPVSVGVVVISAQTLAAPEGVRDSKLLSEQRRVELAPLIANWCVANVVGHATNDEIDAVGIIAALRLAGRRALEQLSGAGVHPSVVLLDGRHDWLTPPRLTLFDDFTDDWQPPPVVMKVKADMTCSAVAAASVLAKVERDAQMVAYAKAYPGYGWDGNKGYAAPDHLSALRKTGPTPLHRISWNLPGVT</sequence>
<accession>A0A6J6LJJ8</accession>
<evidence type="ECO:0000256" key="4">
    <source>
        <dbReference type="ARBA" id="ARBA00004496"/>
    </source>
</evidence>
<reference evidence="15" key="1">
    <citation type="submission" date="2020-05" db="EMBL/GenBank/DDBJ databases">
        <authorList>
            <person name="Chiriac C."/>
            <person name="Salcher M."/>
            <person name="Ghai R."/>
            <person name="Kavagutti S V."/>
        </authorList>
    </citation>
    <scope>NUCLEOTIDE SEQUENCE</scope>
</reference>
<dbReference type="GO" id="GO:0032299">
    <property type="term" value="C:ribonuclease H2 complex"/>
    <property type="evidence" value="ECO:0007669"/>
    <property type="project" value="TreeGrafter"/>
</dbReference>
<dbReference type="GO" id="GO:0004523">
    <property type="term" value="F:RNA-DNA hybrid ribonuclease activity"/>
    <property type="evidence" value="ECO:0007669"/>
    <property type="project" value="UniProtKB-EC"/>
</dbReference>
<proteinExistence type="inferred from homology"/>
<dbReference type="PROSITE" id="PS51975">
    <property type="entry name" value="RNASE_H_2"/>
    <property type="match status" value="1"/>
</dbReference>
<keyword evidence="13" id="KW-0464">Manganese</keyword>
<dbReference type="GO" id="GO:0003723">
    <property type="term" value="F:RNA binding"/>
    <property type="evidence" value="ECO:0007669"/>
    <property type="project" value="InterPro"/>
</dbReference>
<dbReference type="GO" id="GO:0005737">
    <property type="term" value="C:cytoplasm"/>
    <property type="evidence" value="ECO:0007669"/>
    <property type="project" value="UniProtKB-SubCell"/>
</dbReference>
<comment type="similarity">
    <text evidence="5">Belongs to the RNase HII family.</text>
</comment>
<evidence type="ECO:0000313" key="15">
    <source>
        <dbReference type="EMBL" id="CAB4660843.1"/>
    </source>
</evidence>
<dbReference type="InterPro" id="IPR001352">
    <property type="entry name" value="RNase_HII/HIII"/>
</dbReference>
<name>A0A6J6LJJ8_9ZZZZ</name>
<gene>
    <name evidence="15" type="ORF">UFOPK2310_00040</name>
</gene>
<keyword evidence="9" id="KW-0540">Nuclease</keyword>
<dbReference type="PANTHER" id="PTHR10954">
    <property type="entry name" value="RIBONUCLEASE H2 SUBUNIT A"/>
    <property type="match status" value="1"/>
</dbReference>
<dbReference type="InterPro" id="IPR022898">
    <property type="entry name" value="RNase_HII"/>
</dbReference>
<keyword evidence="11" id="KW-0255">Endonuclease</keyword>
<evidence type="ECO:0000256" key="1">
    <source>
        <dbReference type="ARBA" id="ARBA00000077"/>
    </source>
</evidence>
<dbReference type="Gene3D" id="3.30.420.10">
    <property type="entry name" value="Ribonuclease H-like superfamily/Ribonuclease H"/>
    <property type="match status" value="1"/>
</dbReference>
<dbReference type="EMBL" id="CAEZWW010000002">
    <property type="protein sequence ID" value="CAB4660843.1"/>
    <property type="molecule type" value="Genomic_DNA"/>
</dbReference>
<evidence type="ECO:0000256" key="8">
    <source>
        <dbReference type="ARBA" id="ARBA00022490"/>
    </source>
</evidence>
<evidence type="ECO:0000256" key="3">
    <source>
        <dbReference type="ARBA" id="ARBA00001946"/>
    </source>
</evidence>
<comment type="subcellular location">
    <subcellularLocation>
        <location evidence="4">Cytoplasm</location>
    </subcellularLocation>
</comment>
<evidence type="ECO:0000256" key="13">
    <source>
        <dbReference type="ARBA" id="ARBA00023211"/>
    </source>
</evidence>
<evidence type="ECO:0000256" key="2">
    <source>
        <dbReference type="ARBA" id="ARBA00001936"/>
    </source>
</evidence>
<dbReference type="InterPro" id="IPR024567">
    <property type="entry name" value="RNase_HII/HIII_dom"/>
</dbReference>
<dbReference type="AlphaFoldDB" id="A0A6J6LJJ8"/>
<evidence type="ECO:0000256" key="11">
    <source>
        <dbReference type="ARBA" id="ARBA00022759"/>
    </source>
</evidence>
<organism evidence="15">
    <name type="scientific">freshwater metagenome</name>
    <dbReference type="NCBI Taxonomy" id="449393"/>
    <lineage>
        <taxon>unclassified sequences</taxon>
        <taxon>metagenomes</taxon>
        <taxon>ecological metagenomes</taxon>
    </lineage>
</organism>
<evidence type="ECO:0000256" key="6">
    <source>
        <dbReference type="ARBA" id="ARBA00012180"/>
    </source>
</evidence>
<dbReference type="GO" id="GO:0006298">
    <property type="term" value="P:mismatch repair"/>
    <property type="evidence" value="ECO:0007669"/>
    <property type="project" value="TreeGrafter"/>
</dbReference>
<comment type="cofactor">
    <cofactor evidence="2">
        <name>Mn(2+)</name>
        <dbReference type="ChEBI" id="CHEBI:29035"/>
    </cofactor>
</comment>
<dbReference type="HAMAP" id="MF_00052_B">
    <property type="entry name" value="RNase_HII_B"/>
    <property type="match status" value="1"/>
</dbReference>
<evidence type="ECO:0000259" key="14">
    <source>
        <dbReference type="PROSITE" id="PS51975"/>
    </source>
</evidence>
<keyword evidence="8" id="KW-0963">Cytoplasm</keyword>
<evidence type="ECO:0000256" key="9">
    <source>
        <dbReference type="ARBA" id="ARBA00022722"/>
    </source>
</evidence>
<dbReference type="PANTHER" id="PTHR10954:SF18">
    <property type="entry name" value="RIBONUCLEASE HII"/>
    <property type="match status" value="1"/>
</dbReference>
<dbReference type="GO" id="GO:0043137">
    <property type="term" value="P:DNA replication, removal of RNA primer"/>
    <property type="evidence" value="ECO:0007669"/>
    <property type="project" value="TreeGrafter"/>
</dbReference>
<keyword evidence="12" id="KW-0378">Hydrolase</keyword>
<comment type="cofactor">
    <cofactor evidence="3">
        <name>Mg(2+)</name>
        <dbReference type="ChEBI" id="CHEBI:18420"/>
    </cofactor>
</comment>
<evidence type="ECO:0000256" key="5">
    <source>
        <dbReference type="ARBA" id="ARBA00007383"/>
    </source>
</evidence>